<keyword evidence="3" id="KW-0378">Hydrolase</keyword>
<keyword evidence="7" id="KW-1185">Reference proteome</keyword>
<evidence type="ECO:0000313" key="6">
    <source>
        <dbReference type="EMBL" id="MCH7410583.1"/>
    </source>
</evidence>
<dbReference type="Gene3D" id="3.40.630.10">
    <property type="entry name" value="Zn peptidases"/>
    <property type="match status" value="1"/>
</dbReference>
<evidence type="ECO:0000313" key="7">
    <source>
        <dbReference type="Proteomes" id="UP001165489"/>
    </source>
</evidence>
<evidence type="ECO:0000256" key="4">
    <source>
        <dbReference type="ARBA" id="ARBA00022833"/>
    </source>
</evidence>
<dbReference type="EMBL" id="JAKZGP010000041">
    <property type="protein sequence ID" value="MCH7410583.1"/>
    <property type="molecule type" value="Genomic_DNA"/>
</dbReference>
<protein>
    <submittedName>
        <fullName evidence="6">Succinylglutamate desuccinylase/aspartoacylase family protein</fullName>
    </submittedName>
</protein>
<reference evidence="6" key="1">
    <citation type="submission" date="2022-03" db="EMBL/GenBank/DDBJ databases">
        <title>De novo assembled genomes of Belliella spp. (Cyclobacteriaceae) strains.</title>
        <authorList>
            <person name="Szabo A."/>
            <person name="Korponai K."/>
            <person name="Felfoldi T."/>
        </authorList>
    </citation>
    <scope>NUCLEOTIDE SEQUENCE</scope>
    <source>
        <strain evidence="6">DSM 111904</strain>
    </source>
</reference>
<evidence type="ECO:0000256" key="1">
    <source>
        <dbReference type="ARBA" id="ARBA00001947"/>
    </source>
</evidence>
<evidence type="ECO:0000256" key="2">
    <source>
        <dbReference type="ARBA" id="ARBA00022723"/>
    </source>
</evidence>
<accession>A0ABS9V2E7</accession>
<dbReference type="Pfam" id="PF24827">
    <property type="entry name" value="AstE_AspA_cat"/>
    <property type="match status" value="1"/>
</dbReference>
<evidence type="ECO:0000259" key="5">
    <source>
        <dbReference type="Pfam" id="PF24827"/>
    </source>
</evidence>
<dbReference type="SUPFAM" id="SSF53187">
    <property type="entry name" value="Zn-dependent exopeptidases"/>
    <property type="match status" value="1"/>
</dbReference>
<dbReference type="InterPro" id="IPR050178">
    <property type="entry name" value="AspA/AstE_fam"/>
</dbReference>
<keyword evidence="4" id="KW-0862">Zinc</keyword>
<gene>
    <name evidence="6" type="ORF">MM239_14340</name>
</gene>
<organism evidence="6 7">
    <name type="scientific">Belliella filtrata</name>
    <dbReference type="NCBI Taxonomy" id="2923435"/>
    <lineage>
        <taxon>Bacteria</taxon>
        <taxon>Pseudomonadati</taxon>
        <taxon>Bacteroidota</taxon>
        <taxon>Cytophagia</taxon>
        <taxon>Cytophagales</taxon>
        <taxon>Cyclobacteriaceae</taxon>
        <taxon>Belliella</taxon>
    </lineage>
</organism>
<comment type="cofactor">
    <cofactor evidence="1">
        <name>Zn(2+)</name>
        <dbReference type="ChEBI" id="CHEBI:29105"/>
    </cofactor>
</comment>
<dbReference type="PANTHER" id="PTHR15162:SF7">
    <property type="entry name" value="SUCCINYLGLUTAMATE DESUCCINYLASE"/>
    <property type="match status" value="1"/>
</dbReference>
<keyword evidence="2" id="KW-0479">Metal-binding</keyword>
<name>A0ABS9V2E7_9BACT</name>
<dbReference type="InterPro" id="IPR055438">
    <property type="entry name" value="AstE_AspA_cat"/>
</dbReference>
<comment type="caution">
    <text evidence="6">The sequence shown here is derived from an EMBL/GenBank/DDBJ whole genome shotgun (WGS) entry which is preliminary data.</text>
</comment>
<dbReference type="Proteomes" id="UP001165489">
    <property type="component" value="Unassembled WGS sequence"/>
</dbReference>
<evidence type="ECO:0000256" key="3">
    <source>
        <dbReference type="ARBA" id="ARBA00022801"/>
    </source>
</evidence>
<dbReference type="PANTHER" id="PTHR15162">
    <property type="entry name" value="ASPARTOACYLASE"/>
    <property type="match status" value="1"/>
</dbReference>
<dbReference type="RefSeq" id="WP_241348943.1">
    <property type="nucleotide sequence ID" value="NZ_JAKZGP010000041.1"/>
</dbReference>
<proteinExistence type="predicted"/>
<feature type="domain" description="Succinylglutamate desuccinylase/Aspartoacylase catalytic" evidence="5">
    <location>
        <begin position="33"/>
        <end position="212"/>
    </location>
</feature>
<sequence>MDKIIDLKKTPNSRILGQVTSCKNHSDHHDNYLIISCGIHGNEIAGLIAAEEILEELKLQSTAPELNVLFLLGNRQALKEKKRFIDKDLNRIFLIDYNKDSLPVTRQESRQDLEELNEIHEVKERDEIIKVIEELEHSVGVKGKFYYIDMHTTSSYSKPYISANVKFSQTDFLKAFELPIVLGIEKFIPGHFDHYLASRGYVGFTVEGGQHKDPNAVKILKEVLLKAIKILSKPKLIDRLGNFSKPAKISDENHPETYEVLFRFHIPEGKTFRMNPGFENFTKVVKNQVLASLDNKAVLAPISGQIFMPLYQTSGSDGFYIVHKISNE</sequence>